<reference evidence="2" key="1">
    <citation type="submission" date="2023-06" db="EMBL/GenBank/DDBJ databases">
        <authorList>
            <person name="Noh H."/>
        </authorList>
    </citation>
    <scope>NUCLEOTIDE SEQUENCE</scope>
    <source>
        <strain evidence="2">DUCC20226</strain>
    </source>
</reference>
<evidence type="ECO:0000313" key="2">
    <source>
        <dbReference type="EMBL" id="KAK2611005.1"/>
    </source>
</evidence>
<evidence type="ECO:0000256" key="1">
    <source>
        <dbReference type="SAM" id="Phobius"/>
    </source>
</evidence>
<protein>
    <submittedName>
        <fullName evidence="2">Uncharacterized protein</fullName>
    </submittedName>
</protein>
<evidence type="ECO:0000313" key="3">
    <source>
        <dbReference type="Proteomes" id="UP001265746"/>
    </source>
</evidence>
<sequence>MTPGVRAVITLRSEPHRGAVAATSPGLLIIGTARMPGQSHENRAVRAIIVVLVLFEPRCYLIVHLLIVLLGGIEDLGSGRGAVLAPEVISGTASCRGTGDPEQRVG</sequence>
<keyword evidence="1" id="KW-0472">Membrane</keyword>
<dbReference type="Proteomes" id="UP001265746">
    <property type="component" value="Unassembled WGS sequence"/>
</dbReference>
<proteinExistence type="predicted"/>
<keyword evidence="1" id="KW-1133">Transmembrane helix</keyword>
<name>A0AAD9W6Y1_PHOAM</name>
<accession>A0AAD9W6Y1</accession>
<organism evidence="2 3">
    <name type="scientific">Phomopsis amygdali</name>
    <name type="common">Fusicoccum amygdali</name>
    <dbReference type="NCBI Taxonomy" id="1214568"/>
    <lineage>
        <taxon>Eukaryota</taxon>
        <taxon>Fungi</taxon>
        <taxon>Dikarya</taxon>
        <taxon>Ascomycota</taxon>
        <taxon>Pezizomycotina</taxon>
        <taxon>Sordariomycetes</taxon>
        <taxon>Sordariomycetidae</taxon>
        <taxon>Diaporthales</taxon>
        <taxon>Diaporthaceae</taxon>
        <taxon>Diaporthe</taxon>
    </lineage>
</organism>
<feature type="transmembrane region" description="Helical" evidence="1">
    <location>
        <begin position="44"/>
        <end position="70"/>
    </location>
</feature>
<comment type="caution">
    <text evidence="2">The sequence shown here is derived from an EMBL/GenBank/DDBJ whole genome shotgun (WGS) entry which is preliminary data.</text>
</comment>
<gene>
    <name evidence="2" type="ORF">N8I77_004388</name>
</gene>
<keyword evidence="3" id="KW-1185">Reference proteome</keyword>
<dbReference type="AlphaFoldDB" id="A0AAD9W6Y1"/>
<keyword evidence="1" id="KW-0812">Transmembrane</keyword>
<dbReference type="EMBL" id="JAUJFL010000002">
    <property type="protein sequence ID" value="KAK2611005.1"/>
    <property type="molecule type" value="Genomic_DNA"/>
</dbReference>